<keyword evidence="1" id="KW-1133">Transmembrane helix</keyword>
<feature type="transmembrane region" description="Helical" evidence="1">
    <location>
        <begin position="37"/>
        <end position="56"/>
    </location>
</feature>
<evidence type="ECO:0000256" key="1">
    <source>
        <dbReference type="SAM" id="Phobius"/>
    </source>
</evidence>
<reference evidence="2" key="2">
    <citation type="submission" date="2020-09" db="EMBL/GenBank/DDBJ databases">
        <authorList>
            <person name="Sun Q."/>
            <person name="Zhou Y."/>
        </authorList>
    </citation>
    <scope>NUCLEOTIDE SEQUENCE</scope>
    <source>
        <strain evidence="2">CGMCC 1.12777</strain>
    </source>
</reference>
<evidence type="ECO:0000313" key="3">
    <source>
        <dbReference type="Proteomes" id="UP000656813"/>
    </source>
</evidence>
<sequence>MEEKKKQHYYYIITGRIGVLLIFVSGIRYIIISDDVIGRGLMTFGLLFVLSYFKFMDSKLLTYKEKRIVDWIFYILLLVIFIVSLLFVLYKHSSSGFILYNVDLNRE</sequence>
<gene>
    <name evidence="2" type="ORF">GCM10007096_42000</name>
</gene>
<keyword evidence="1" id="KW-0472">Membrane</keyword>
<keyword evidence="3" id="KW-1185">Reference proteome</keyword>
<keyword evidence="1" id="KW-0812">Transmembrane</keyword>
<protein>
    <submittedName>
        <fullName evidence="2">Uncharacterized protein</fullName>
    </submittedName>
</protein>
<comment type="caution">
    <text evidence="2">The sequence shown here is derived from an EMBL/GenBank/DDBJ whole genome shotgun (WGS) entry which is preliminary data.</text>
</comment>
<dbReference type="EMBL" id="BMFV01000058">
    <property type="protein sequence ID" value="GGH88814.1"/>
    <property type="molecule type" value="Genomic_DNA"/>
</dbReference>
<feature type="transmembrane region" description="Helical" evidence="1">
    <location>
        <begin position="68"/>
        <end position="90"/>
    </location>
</feature>
<dbReference type="Proteomes" id="UP000656813">
    <property type="component" value="Unassembled WGS sequence"/>
</dbReference>
<evidence type="ECO:0000313" key="2">
    <source>
        <dbReference type="EMBL" id="GGH88814.1"/>
    </source>
</evidence>
<accession>A0A8J3EPQ0</accession>
<name>A0A8J3EPQ0_9BACL</name>
<organism evidence="2 3">
    <name type="scientific">Pullulanibacillus pueri</name>
    <dbReference type="NCBI Taxonomy" id="1437324"/>
    <lineage>
        <taxon>Bacteria</taxon>
        <taxon>Bacillati</taxon>
        <taxon>Bacillota</taxon>
        <taxon>Bacilli</taxon>
        <taxon>Bacillales</taxon>
        <taxon>Sporolactobacillaceae</taxon>
        <taxon>Pullulanibacillus</taxon>
    </lineage>
</organism>
<dbReference type="RefSeq" id="WP_188499348.1">
    <property type="nucleotide sequence ID" value="NZ_BMFV01000058.1"/>
</dbReference>
<proteinExistence type="predicted"/>
<feature type="transmembrane region" description="Helical" evidence="1">
    <location>
        <begin position="9"/>
        <end position="31"/>
    </location>
</feature>
<dbReference type="AlphaFoldDB" id="A0A8J3EPQ0"/>
<reference evidence="2" key="1">
    <citation type="journal article" date="2014" name="Int. J. Syst. Evol. Microbiol.">
        <title>Complete genome sequence of Corynebacterium casei LMG S-19264T (=DSM 44701T), isolated from a smear-ripened cheese.</title>
        <authorList>
            <consortium name="US DOE Joint Genome Institute (JGI-PGF)"/>
            <person name="Walter F."/>
            <person name="Albersmeier A."/>
            <person name="Kalinowski J."/>
            <person name="Ruckert C."/>
        </authorList>
    </citation>
    <scope>NUCLEOTIDE SEQUENCE</scope>
    <source>
        <strain evidence="2">CGMCC 1.12777</strain>
    </source>
</reference>